<dbReference type="AlphaFoldDB" id="A0AAP5JSL2"/>
<proteinExistence type="predicted"/>
<evidence type="ECO:0008006" key="3">
    <source>
        <dbReference type="Google" id="ProtNLM"/>
    </source>
</evidence>
<protein>
    <recommendedName>
        <fullName evidence="3">DNA-binding protein</fullName>
    </recommendedName>
</protein>
<evidence type="ECO:0000313" key="1">
    <source>
        <dbReference type="EMBL" id="MDT2250720.1"/>
    </source>
</evidence>
<comment type="caution">
    <text evidence="1">The sequence shown here is derived from an EMBL/GenBank/DDBJ whole genome shotgun (WGS) entry which is preliminary data.</text>
</comment>
<gene>
    <name evidence="1" type="ORF">P7H09_04905</name>
</gene>
<dbReference type="RefSeq" id="WP_077585193.1">
    <property type="nucleotide sequence ID" value="NZ_CBCRXL010000060.1"/>
</dbReference>
<dbReference type="EMBL" id="JARQGV010000004">
    <property type="protein sequence ID" value="MDT2250720.1"/>
    <property type="molecule type" value="Genomic_DNA"/>
</dbReference>
<accession>A0AAP5JSL2</accession>
<reference evidence="1" key="1">
    <citation type="journal article" date="2023" name="J. Vet. Diagn. Invest.">
        <title>Oxytetracycline-resistant Paenibacillus larvae identified in commercial beekeeping operations in Saskatchewan using pooled honey sampling.</title>
        <authorList>
            <person name="Obshta O."/>
            <person name="Zabrodski M.W."/>
            <person name="Soomro T."/>
            <person name="Wilson G."/>
            <person name="Masood F."/>
            <person name="Thebeau J."/>
            <person name="Silva M.C.B."/>
            <person name="Biganski S."/>
            <person name="Kozii I.V."/>
            <person name="Koziy R.V."/>
            <person name="Raza M.F."/>
            <person name="Jose M.S."/>
            <person name="Simko E."/>
            <person name="Wood S.C."/>
        </authorList>
    </citation>
    <scope>NUCLEOTIDE SEQUENCE</scope>
    <source>
        <strain evidence="1">PL001</strain>
    </source>
</reference>
<organism evidence="1 2">
    <name type="scientific">Paenibacillus larvae</name>
    <dbReference type="NCBI Taxonomy" id="1464"/>
    <lineage>
        <taxon>Bacteria</taxon>
        <taxon>Bacillati</taxon>
        <taxon>Bacillota</taxon>
        <taxon>Bacilli</taxon>
        <taxon>Bacillales</taxon>
        <taxon>Paenibacillaceae</taxon>
        <taxon>Paenibacillus</taxon>
    </lineage>
</organism>
<name>A0AAP5JSL2_9BACL</name>
<dbReference type="Proteomes" id="UP001259239">
    <property type="component" value="Unassembled WGS sequence"/>
</dbReference>
<evidence type="ECO:0000313" key="2">
    <source>
        <dbReference type="Proteomes" id="UP001259239"/>
    </source>
</evidence>
<reference evidence="1" key="2">
    <citation type="submission" date="2023-03" db="EMBL/GenBank/DDBJ databases">
        <authorList>
            <person name="Obshta O."/>
            <person name="Zabrodski M.W."/>
            <person name="Soomro T."/>
            <person name="Wilson G."/>
            <person name="Masood F."/>
            <person name="Thebeau J."/>
            <person name="Bezerra Da Silva M.C."/>
            <person name="Raza F."/>
            <person name="Biganski S."/>
            <person name="Jose M."/>
            <person name="Camilli M."/>
            <person name="Kozii I.V."/>
            <person name="Kozii R.V."/>
            <person name="Simko E."/>
            <person name="Wood S.C."/>
        </authorList>
    </citation>
    <scope>NUCLEOTIDE SEQUENCE</scope>
    <source>
        <strain evidence="1">PL001</strain>
    </source>
</reference>
<sequence>MDALLKLSKVCLSLKKWNLTEQFADELRILSTIRYQEELLLMKEGKTEPLITERPLVVYYGQSYLIKSIALFKQGHYEKAKQYIEGYEDLGWFEILDEQGKKKVDKFRLWAIANK</sequence>